<keyword evidence="3" id="KW-1185">Reference proteome</keyword>
<gene>
    <name evidence="2" type="ORF">BSL78_24245</name>
</gene>
<dbReference type="EMBL" id="MRZV01001301">
    <property type="protein sequence ID" value="PIK38909.1"/>
    <property type="molecule type" value="Genomic_DNA"/>
</dbReference>
<dbReference type="Gene3D" id="3.40.50.300">
    <property type="entry name" value="P-loop containing nucleotide triphosphate hydrolases"/>
    <property type="match status" value="1"/>
</dbReference>
<sequence>MCNEIKMMPKFSLPVIALASSPGSGNTWLRYLIERATGIYSGSIYDDKELMKGGFVGEKQRPYTGRTIVVKMHEIKRPLKINRTILLVRDPYDAILSDFNRRTGSDTEDVHTRVVQESLYKTRAWPKCVKDSAGGMKYLLDKVVTLLAPDGRLLVVYYHDLKNDLQEQLRRIIKFVGLSVDEQRLKCTLKMSEGLFRRPRYALSFNPYNKQLVTYVEDVKMYIGNVMEQYHLPSPRFEESRYNDGSRRNET</sequence>
<proteinExistence type="inferred from homology"/>
<organism evidence="2 3">
    <name type="scientific">Stichopus japonicus</name>
    <name type="common">Sea cucumber</name>
    <dbReference type="NCBI Taxonomy" id="307972"/>
    <lineage>
        <taxon>Eukaryota</taxon>
        <taxon>Metazoa</taxon>
        <taxon>Echinodermata</taxon>
        <taxon>Eleutherozoa</taxon>
        <taxon>Echinozoa</taxon>
        <taxon>Holothuroidea</taxon>
        <taxon>Aspidochirotacea</taxon>
        <taxon>Aspidochirotida</taxon>
        <taxon>Stichopodidae</taxon>
        <taxon>Apostichopus</taxon>
    </lineage>
</organism>
<evidence type="ECO:0000313" key="2">
    <source>
        <dbReference type="EMBL" id="PIK38909.1"/>
    </source>
</evidence>
<dbReference type="OrthoDB" id="5985073at2759"/>
<dbReference type="STRING" id="307972.A0A2G8JT74"/>
<dbReference type="SUPFAM" id="SSF52540">
    <property type="entry name" value="P-loop containing nucleoside triphosphate hydrolases"/>
    <property type="match status" value="1"/>
</dbReference>
<dbReference type="InterPro" id="IPR051589">
    <property type="entry name" value="Sialate-O-sulfotransferase"/>
</dbReference>
<protein>
    <submittedName>
        <fullName evidence="2">Putative WSC domain-containing protein 2</fullName>
    </submittedName>
</protein>
<dbReference type="AlphaFoldDB" id="A0A2G8JT74"/>
<comment type="caution">
    <text evidence="2">The sequence shown here is derived from an EMBL/GenBank/DDBJ whole genome shotgun (WGS) entry which is preliminary data.</text>
</comment>
<evidence type="ECO:0000256" key="1">
    <source>
        <dbReference type="ARBA" id="ARBA00010236"/>
    </source>
</evidence>
<dbReference type="PANTHER" id="PTHR45964">
    <property type="entry name" value="WSCD FAMILY MEMBER CG9164"/>
    <property type="match status" value="1"/>
</dbReference>
<dbReference type="PANTHER" id="PTHR45964:SF5">
    <property type="entry name" value="WSCD FAMILY MEMBER CG9164"/>
    <property type="match status" value="1"/>
</dbReference>
<name>A0A2G8JT74_STIJA</name>
<accession>A0A2G8JT74</accession>
<dbReference type="InterPro" id="IPR027417">
    <property type="entry name" value="P-loop_NTPase"/>
</dbReference>
<dbReference type="Proteomes" id="UP000230750">
    <property type="component" value="Unassembled WGS sequence"/>
</dbReference>
<reference evidence="2 3" key="1">
    <citation type="journal article" date="2017" name="PLoS Biol.">
        <title>The sea cucumber genome provides insights into morphological evolution and visceral regeneration.</title>
        <authorList>
            <person name="Zhang X."/>
            <person name="Sun L."/>
            <person name="Yuan J."/>
            <person name="Sun Y."/>
            <person name="Gao Y."/>
            <person name="Zhang L."/>
            <person name="Li S."/>
            <person name="Dai H."/>
            <person name="Hamel J.F."/>
            <person name="Liu C."/>
            <person name="Yu Y."/>
            <person name="Liu S."/>
            <person name="Lin W."/>
            <person name="Guo K."/>
            <person name="Jin S."/>
            <person name="Xu P."/>
            <person name="Storey K.B."/>
            <person name="Huan P."/>
            <person name="Zhang T."/>
            <person name="Zhou Y."/>
            <person name="Zhang J."/>
            <person name="Lin C."/>
            <person name="Li X."/>
            <person name="Xing L."/>
            <person name="Huo D."/>
            <person name="Sun M."/>
            <person name="Wang L."/>
            <person name="Mercier A."/>
            <person name="Li F."/>
            <person name="Yang H."/>
            <person name="Xiang J."/>
        </authorList>
    </citation>
    <scope>NUCLEOTIDE SEQUENCE [LARGE SCALE GENOMIC DNA]</scope>
    <source>
        <strain evidence="2">Shaxun</strain>
        <tissue evidence="2">Muscle</tissue>
    </source>
</reference>
<comment type="similarity">
    <text evidence="1">Belongs to the WSCD family.</text>
</comment>
<dbReference type="Pfam" id="PF13469">
    <property type="entry name" value="Sulfotransfer_3"/>
    <property type="match status" value="1"/>
</dbReference>
<evidence type="ECO:0000313" key="3">
    <source>
        <dbReference type="Proteomes" id="UP000230750"/>
    </source>
</evidence>